<protein>
    <submittedName>
        <fullName evidence="2">Uncharacterized protein LOC108682721</fullName>
    </submittedName>
</protein>
<gene>
    <name evidence="2" type="primary">LOC108682721</name>
</gene>
<dbReference type="RefSeq" id="XP_047737176.1">
    <property type="nucleotide sequence ID" value="XM_047881220.1"/>
</dbReference>
<accession>A0A979FKV9</accession>
<evidence type="ECO:0000313" key="2">
    <source>
        <dbReference type="RefSeq" id="XP_047737176.1"/>
    </source>
</evidence>
<dbReference type="GeneID" id="108682721"/>
<proteinExistence type="predicted"/>
<dbReference type="AlphaFoldDB" id="A0A979FKV9"/>
<dbReference type="KEGG" id="hazt:108682721"/>
<reference evidence="2" key="1">
    <citation type="submission" date="2025-08" db="UniProtKB">
        <authorList>
            <consortium name="RefSeq"/>
        </authorList>
    </citation>
    <scope>IDENTIFICATION</scope>
    <source>
        <tissue evidence="2">Whole organism</tissue>
    </source>
</reference>
<sequence>MQTTLHGDVCFVRGVPNSTGLHVHNLRWEPRRWHFPDLKDSDLDWVLAILSPVLFSYIDCDLVLPRDGLSRTGARRLLELAEEWPNMAIYCEPHSKFMTCNNTAIECFELSTISIIHWILPGN</sequence>
<dbReference type="Proteomes" id="UP000694843">
    <property type="component" value="Unplaced"/>
</dbReference>
<name>A0A979FKV9_HYAAZ</name>
<organism evidence="1 2">
    <name type="scientific">Hyalella azteca</name>
    <name type="common">Amphipod</name>
    <dbReference type="NCBI Taxonomy" id="294128"/>
    <lineage>
        <taxon>Eukaryota</taxon>
        <taxon>Metazoa</taxon>
        <taxon>Ecdysozoa</taxon>
        <taxon>Arthropoda</taxon>
        <taxon>Crustacea</taxon>
        <taxon>Multicrustacea</taxon>
        <taxon>Malacostraca</taxon>
        <taxon>Eumalacostraca</taxon>
        <taxon>Peracarida</taxon>
        <taxon>Amphipoda</taxon>
        <taxon>Senticaudata</taxon>
        <taxon>Talitrida</taxon>
        <taxon>Talitroidea</taxon>
        <taxon>Hyalellidae</taxon>
        <taxon>Hyalella</taxon>
    </lineage>
</organism>
<keyword evidence="1" id="KW-1185">Reference proteome</keyword>
<evidence type="ECO:0000313" key="1">
    <source>
        <dbReference type="Proteomes" id="UP000694843"/>
    </source>
</evidence>